<dbReference type="KEGG" id="amus:LMH87_008970"/>
<organism evidence="1 2">
    <name type="scientific">Akanthomyces muscarius</name>
    <name type="common">Entomopathogenic fungus</name>
    <name type="synonym">Lecanicillium muscarium</name>
    <dbReference type="NCBI Taxonomy" id="2231603"/>
    <lineage>
        <taxon>Eukaryota</taxon>
        <taxon>Fungi</taxon>
        <taxon>Dikarya</taxon>
        <taxon>Ascomycota</taxon>
        <taxon>Pezizomycotina</taxon>
        <taxon>Sordariomycetes</taxon>
        <taxon>Hypocreomycetidae</taxon>
        <taxon>Hypocreales</taxon>
        <taxon>Cordycipitaceae</taxon>
        <taxon>Akanthomyces</taxon>
    </lineage>
</organism>
<sequence>MFVELPTLSSLWCHGPLNVVVSEINLVCHDTAVWNARTKFQDLPLLRAKYCVLICKSDRPNTIRPIQ</sequence>
<gene>
    <name evidence="1" type="ORF">LMH87_008970</name>
</gene>
<evidence type="ECO:0000313" key="1">
    <source>
        <dbReference type="EMBL" id="KAJ4158444.1"/>
    </source>
</evidence>
<dbReference type="RefSeq" id="XP_056056811.1">
    <property type="nucleotide sequence ID" value="XM_056202227.1"/>
</dbReference>
<reference evidence="1" key="1">
    <citation type="journal article" date="2023" name="Access Microbiol">
        <title>De-novo genome assembly for Akanthomyces muscarius, a biocontrol agent of insect agricultural pests.</title>
        <authorList>
            <person name="Erdos Z."/>
            <person name="Studholme D.J."/>
            <person name="Raymond B."/>
            <person name="Sharma M."/>
        </authorList>
    </citation>
    <scope>NUCLEOTIDE SEQUENCE</scope>
    <source>
        <strain evidence="1">Ve6</strain>
    </source>
</reference>
<comment type="caution">
    <text evidence="1">The sequence shown here is derived from an EMBL/GenBank/DDBJ whole genome shotgun (WGS) entry which is preliminary data.</text>
</comment>
<dbReference type="Proteomes" id="UP001144673">
    <property type="component" value="Unassembled WGS sequence"/>
</dbReference>
<dbReference type="AlphaFoldDB" id="A0A9W8QHD3"/>
<accession>A0A9W8QHD3</accession>
<proteinExistence type="predicted"/>
<evidence type="ECO:0000313" key="2">
    <source>
        <dbReference type="Proteomes" id="UP001144673"/>
    </source>
</evidence>
<name>A0A9W8QHD3_AKAMU</name>
<dbReference type="EMBL" id="JAJHUN010000006">
    <property type="protein sequence ID" value="KAJ4158444.1"/>
    <property type="molecule type" value="Genomic_DNA"/>
</dbReference>
<dbReference type="GeneID" id="80896129"/>
<protein>
    <submittedName>
        <fullName evidence="1">Uncharacterized protein</fullName>
    </submittedName>
</protein>
<keyword evidence="2" id="KW-1185">Reference proteome</keyword>